<keyword evidence="6" id="KW-1185">Reference proteome</keyword>
<reference evidence="6" key="1">
    <citation type="submission" date="2023-07" db="EMBL/GenBank/DDBJ databases">
        <title>Verminephrobacter genomes.</title>
        <authorList>
            <person name="Lund M.B."/>
        </authorList>
    </citation>
    <scope>NUCLEOTIDE SEQUENCE [LARGE SCALE GENOMIC DNA]</scope>
    <source>
        <strain evidence="6">AtM5-05</strain>
    </source>
</reference>
<name>A0ABT3KRL1_9BURK</name>
<protein>
    <submittedName>
        <fullName evidence="5">DUF4102 domain-containing protein</fullName>
    </submittedName>
</protein>
<evidence type="ECO:0000259" key="4">
    <source>
        <dbReference type="Pfam" id="PF13356"/>
    </source>
</evidence>
<feature type="domain" description="Integrase DNA-binding" evidence="4">
    <location>
        <begin position="4"/>
        <end position="88"/>
    </location>
</feature>
<accession>A0ABT3KRL1</accession>
<feature type="compositionally biased region" description="Basic and acidic residues" evidence="3">
    <location>
        <begin position="68"/>
        <end position="91"/>
    </location>
</feature>
<dbReference type="PANTHER" id="PTHR30629">
    <property type="entry name" value="PROPHAGE INTEGRASE"/>
    <property type="match status" value="1"/>
</dbReference>
<gene>
    <name evidence="5" type="ORF">D5039_07210</name>
</gene>
<comment type="similarity">
    <text evidence="1">Belongs to the 'phage' integrase family.</text>
</comment>
<dbReference type="InterPro" id="IPR025166">
    <property type="entry name" value="Integrase_DNA_bind_dom"/>
</dbReference>
<evidence type="ECO:0000256" key="3">
    <source>
        <dbReference type="SAM" id="MobiDB-lite"/>
    </source>
</evidence>
<organism evidence="5 6">
    <name type="scientific">Verminephrobacter aporrectodeae subsp. tuberculatae</name>
    <dbReference type="NCBI Taxonomy" id="1110392"/>
    <lineage>
        <taxon>Bacteria</taxon>
        <taxon>Pseudomonadati</taxon>
        <taxon>Pseudomonadota</taxon>
        <taxon>Betaproteobacteria</taxon>
        <taxon>Burkholderiales</taxon>
        <taxon>Comamonadaceae</taxon>
        <taxon>Verminephrobacter</taxon>
    </lineage>
</organism>
<dbReference type="EMBL" id="QZCW01000001">
    <property type="protein sequence ID" value="MCW5320956.1"/>
    <property type="molecule type" value="Genomic_DNA"/>
</dbReference>
<dbReference type="PANTHER" id="PTHR30629:SF2">
    <property type="entry name" value="PROPHAGE INTEGRASE INTS-RELATED"/>
    <property type="match status" value="1"/>
</dbReference>
<dbReference type="InterPro" id="IPR038488">
    <property type="entry name" value="Integrase_DNA-bd_sf"/>
</dbReference>
<evidence type="ECO:0000256" key="2">
    <source>
        <dbReference type="ARBA" id="ARBA00022908"/>
    </source>
</evidence>
<keyword evidence="2" id="KW-0229">DNA integration</keyword>
<evidence type="ECO:0000256" key="1">
    <source>
        <dbReference type="ARBA" id="ARBA00008857"/>
    </source>
</evidence>
<feature type="region of interest" description="Disordered" evidence="3">
    <location>
        <begin position="64"/>
        <end position="91"/>
    </location>
</feature>
<comment type="caution">
    <text evidence="5">The sequence shown here is derived from an EMBL/GenBank/DDBJ whole genome shotgun (WGS) entry which is preliminary data.</text>
</comment>
<dbReference type="InterPro" id="IPR050808">
    <property type="entry name" value="Phage_Integrase"/>
</dbReference>
<proteinExistence type="inferred from homology"/>
<sequence>MGQLNDLLIKAAQPRESEYFLADGEGLYLRVRPAGKVWIYRYKYMGRTTKLSLGAYPTVSLSAARKKAREEAGRRQEGVDPRDARREAQERQRVARLNSFELMARTWHVQAQKDRMWSANYQHAYAVRDLCNNARTRTRRPLPKTGWGALAP</sequence>
<evidence type="ECO:0000313" key="6">
    <source>
        <dbReference type="Proteomes" id="UP001208935"/>
    </source>
</evidence>
<dbReference type="RefSeq" id="WP_265281584.1">
    <property type="nucleotide sequence ID" value="NZ_QZCW01000001.1"/>
</dbReference>
<dbReference type="Pfam" id="PF13356">
    <property type="entry name" value="Arm-DNA-bind_3"/>
    <property type="match status" value="1"/>
</dbReference>
<evidence type="ECO:0000313" key="5">
    <source>
        <dbReference type="EMBL" id="MCW5320956.1"/>
    </source>
</evidence>
<dbReference type="Proteomes" id="UP001208935">
    <property type="component" value="Unassembled WGS sequence"/>
</dbReference>
<dbReference type="Gene3D" id="3.30.160.390">
    <property type="entry name" value="Integrase, DNA-binding domain"/>
    <property type="match status" value="1"/>
</dbReference>